<keyword evidence="1" id="KW-0812">Transmembrane</keyword>
<accession>A0A928UTG8</accession>
<feature type="domain" description="CAAX prenyl protease 2/Lysostaphin resistance protein A-like" evidence="2">
    <location>
        <begin position="161"/>
        <end position="249"/>
    </location>
</feature>
<dbReference type="GO" id="GO:0008237">
    <property type="term" value="F:metallopeptidase activity"/>
    <property type="evidence" value="ECO:0007669"/>
    <property type="project" value="UniProtKB-KW"/>
</dbReference>
<proteinExistence type="predicted"/>
<evidence type="ECO:0000259" key="2">
    <source>
        <dbReference type="Pfam" id="PF02517"/>
    </source>
</evidence>
<dbReference type="EMBL" id="PRDK01000003">
    <property type="protein sequence ID" value="MBE8712915.1"/>
    <property type="molecule type" value="Genomic_DNA"/>
</dbReference>
<evidence type="ECO:0000313" key="4">
    <source>
        <dbReference type="Proteomes" id="UP000616201"/>
    </source>
</evidence>
<keyword evidence="3" id="KW-0645">Protease</keyword>
<keyword evidence="1" id="KW-0472">Membrane</keyword>
<protein>
    <submittedName>
        <fullName evidence="3">CPBP family intramembrane metalloprotease domain-containing protein</fullName>
    </submittedName>
</protein>
<evidence type="ECO:0000256" key="1">
    <source>
        <dbReference type="SAM" id="Phobius"/>
    </source>
</evidence>
<gene>
    <name evidence="3" type="ORF">C4F49_04415</name>
</gene>
<dbReference type="PANTHER" id="PTHR43592:SF15">
    <property type="entry name" value="CAAX AMINO TERMINAL PROTEASE FAMILY PROTEIN"/>
    <property type="match status" value="1"/>
</dbReference>
<dbReference type="PANTHER" id="PTHR43592">
    <property type="entry name" value="CAAX AMINO TERMINAL PROTEASE"/>
    <property type="match status" value="1"/>
</dbReference>
<dbReference type="GO" id="GO:0080120">
    <property type="term" value="P:CAAX-box protein maturation"/>
    <property type="evidence" value="ECO:0007669"/>
    <property type="project" value="UniProtKB-ARBA"/>
</dbReference>
<dbReference type="Proteomes" id="UP000616201">
    <property type="component" value="Unassembled WGS sequence"/>
</dbReference>
<keyword evidence="3" id="KW-0378">Hydrolase</keyword>
<keyword evidence="1" id="KW-1133">Transmembrane helix</keyword>
<reference evidence="3" key="1">
    <citation type="submission" date="2018-02" db="EMBL/GenBank/DDBJ databases">
        <authorList>
            <person name="Vasarhelyi B.M."/>
            <person name="Deshmukh S."/>
            <person name="Balint B."/>
            <person name="Kukolya J."/>
        </authorList>
    </citation>
    <scope>NUCLEOTIDE SEQUENCE</scope>
    <source>
        <strain evidence="3">KB22</strain>
    </source>
</reference>
<feature type="transmembrane region" description="Helical" evidence="1">
    <location>
        <begin position="159"/>
        <end position="180"/>
    </location>
</feature>
<dbReference type="AlphaFoldDB" id="A0A928UTG8"/>
<dbReference type="RefSeq" id="WP_196935809.1">
    <property type="nucleotide sequence ID" value="NZ_MU158698.1"/>
</dbReference>
<feature type="transmembrane region" description="Helical" evidence="1">
    <location>
        <begin position="241"/>
        <end position="259"/>
    </location>
</feature>
<feature type="transmembrane region" description="Helical" evidence="1">
    <location>
        <begin position="12"/>
        <end position="36"/>
    </location>
</feature>
<evidence type="ECO:0000313" key="3">
    <source>
        <dbReference type="EMBL" id="MBE8712915.1"/>
    </source>
</evidence>
<keyword evidence="3" id="KW-0482">Metalloprotease</keyword>
<keyword evidence="4" id="KW-1185">Reference proteome</keyword>
<dbReference type="GO" id="GO:0004175">
    <property type="term" value="F:endopeptidase activity"/>
    <property type="evidence" value="ECO:0007669"/>
    <property type="project" value="UniProtKB-ARBA"/>
</dbReference>
<feature type="transmembrane region" description="Helical" evidence="1">
    <location>
        <begin position="60"/>
        <end position="81"/>
    </location>
</feature>
<sequence length="318" mass="36250">MQQKPNSPWYSLMILLILTLALSVFVSIALVLIEIIRSGSLHNFVSNGQTFSFGSIESEWALYLFLACGSIGTFFLPAYFLQRIEKDQVIYFPKDSAAPAIYGLVFLFLLAFSPLMGIIGEWNMNMTLPKSFEALETWMKTQEDQMAGLTERLVMVTSWGSLFANLLVMALIPAIVEEYYFRGVLQNIAQRIVINPHVAIFITAIIFSAIHVQFYGFFPRMILGVFFGYLMLWSNNIWAPIFAHFVNNASVTIIAFYYAQQGKTYQDLMSMDSYSIFVYIASLVLSIAFGYLIFKLSNKKQPTHGEELDESQNIYERN</sequence>
<organism evidence="3 4">
    <name type="scientific">Sphingobacterium hungaricum</name>
    <dbReference type="NCBI Taxonomy" id="2082723"/>
    <lineage>
        <taxon>Bacteria</taxon>
        <taxon>Pseudomonadati</taxon>
        <taxon>Bacteroidota</taxon>
        <taxon>Sphingobacteriia</taxon>
        <taxon>Sphingobacteriales</taxon>
        <taxon>Sphingobacteriaceae</taxon>
        <taxon>Sphingobacterium</taxon>
    </lineage>
</organism>
<dbReference type="InterPro" id="IPR003675">
    <property type="entry name" value="Rce1/LyrA-like_dom"/>
</dbReference>
<feature type="transmembrane region" description="Helical" evidence="1">
    <location>
        <begin position="274"/>
        <end position="294"/>
    </location>
</feature>
<name>A0A928UTG8_9SPHI</name>
<comment type="caution">
    <text evidence="3">The sequence shown here is derived from an EMBL/GenBank/DDBJ whole genome shotgun (WGS) entry which is preliminary data.</text>
</comment>
<feature type="transmembrane region" description="Helical" evidence="1">
    <location>
        <begin position="192"/>
        <end position="211"/>
    </location>
</feature>
<dbReference type="Pfam" id="PF02517">
    <property type="entry name" value="Rce1-like"/>
    <property type="match status" value="1"/>
</dbReference>
<feature type="transmembrane region" description="Helical" evidence="1">
    <location>
        <begin position="101"/>
        <end position="120"/>
    </location>
</feature>